<protein>
    <submittedName>
        <fullName evidence="1">Uncharacterized protein</fullName>
    </submittedName>
</protein>
<sequence length="102" mass="11460">MVQALSESLPTIVSEKKKISTSRRALDDLYALPGFTKPAALKDRKKQKNILKQNRKHRNLATGAVHGFTRVRRPLSSDYLNSIYFRPVGESPRALPVFSPAL</sequence>
<evidence type="ECO:0000313" key="1">
    <source>
        <dbReference type="EMBL" id="KAF4721543.1"/>
    </source>
</evidence>
<dbReference type="EMBL" id="JABANM010021235">
    <property type="protein sequence ID" value="KAF4721543.1"/>
    <property type="molecule type" value="Genomic_DNA"/>
</dbReference>
<reference evidence="1 2" key="1">
    <citation type="submission" date="2020-04" db="EMBL/GenBank/DDBJ databases">
        <title>Perkinsus olseni comparative genomics.</title>
        <authorList>
            <person name="Bogema D.R."/>
        </authorList>
    </citation>
    <scope>NUCLEOTIDE SEQUENCE [LARGE SCALE GENOMIC DNA]</scope>
    <source>
        <strain evidence="1">ATCC PRA-205</strain>
    </source>
</reference>
<name>A0A7J6RLT1_PEROL</name>
<evidence type="ECO:0000313" key="2">
    <source>
        <dbReference type="Proteomes" id="UP000574390"/>
    </source>
</evidence>
<dbReference type="Proteomes" id="UP000574390">
    <property type="component" value="Unassembled WGS sequence"/>
</dbReference>
<accession>A0A7J6RLT1</accession>
<comment type="caution">
    <text evidence="1">The sequence shown here is derived from an EMBL/GenBank/DDBJ whole genome shotgun (WGS) entry which is preliminary data.</text>
</comment>
<organism evidence="1 2">
    <name type="scientific">Perkinsus olseni</name>
    <name type="common">Perkinsus atlanticus</name>
    <dbReference type="NCBI Taxonomy" id="32597"/>
    <lineage>
        <taxon>Eukaryota</taxon>
        <taxon>Sar</taxon>
        <taxon>Alveolata</taxon>
        <taxon>Perkinsozoa</taxon>
        <taxon>Perkinsea</taxon>
        <taxon>Perkinsida</taxon>
        <taxon>Perkinsidae</taxon>
        <taxon>Perkinsus</taxon>
    </lineage>
</organism>
<dbReference type="AlphaFoldDB" id="A0A7J6RLT1"/>
<gene>
    <name evidence="1" type="ORF">FOZ62_021628</name>
</gene>
<proteinExistence type="predicted"/>